<dbReference type="Proteomes" id="UP000658305">
    <property type="component" value="Unassembled WGS sequence"/>
</dbReference>
<name>A0ABQ3F856_9RHOB</name>
<evidence type="ECO:0000313" key="2">
    <source>
        <dbReference type="Proteomes" id="UP000658305"/>
    </source>
</evidence>
<keyword evidence="2" id="KW-1185">Reference proteome</keyword>
<comment type="caution">
    <text evidence="1">The sequence shown here is derived from an EMBL/GenBank/DDBJ whole genome shotgun (WGS) entry which is preliminary data.</text>
</comment>
<dbReference type="RefSeq" id="WP_189380203.1">
    <property type="nucleotide sequence ID" value="NZ_BMYI01000001.1"/>
</dbReference>
<protein>
    <recommendedName>
        <fullName evidence="3">Helix-turn-helix domain-containing protein</fullName>
    </recommendedName>
</protein>
<sequence>MTSLTTYNRFPLAEFRALRADGDLTCDQIAARLNRSARGLSQTAKVLGLPPRRKGPKLKYDEALFTRLYKAGVSMAEIGCHFGMHRSSFPHVVRKLGLPPRGKGWVAQVTLAQFFEAEMRVRMEAEAARSMAACRIAGVLASNDGGKRR</sequence>
<reference evidence="2" key="1">
    <citation type="journal article" date="2019" name="Int. J. Syst. Evol. Microbiol.">
        <title>The Global Catalogue of Microorganisms (GCM) 10K type strain sequencing project: providing services to taxonomists for standard genome sequencing and annotation.</title>
        <authorList>
            <consortium name="The Broad Institute Genomics Platform"/>
            <consortium name="The Broad Institute Genome Sequencing Center for Infectious Disease"/>
            <person name="Wu L."/>
            <person name="Ma J."/>
        </authorList>
    </citation>
    <scope>NUCLEOTIDE SEQUENCE [LARGE SCALE GENOMIC DNA]</scope>
    <source>
        <strain evidence="2">KCTC 23298</strain>
    </source>
</reference>
<gene>
    <name evidence="1" type="ORF">GCM10007291_07380</name>
</gene>
<proteinExistence type="predicted"/>
<dbReference type="EMBL" id="BMYI01000001">
    <property type="protein sequence ID" value="GHC12630.1"/>
    <property type="molecule type" value="Genomic_DNA"/>
</dbReference>
<evidence type="ECO:0000313" key="1">
    <source>
        <dbReference type="EMBL" id="GHC12630.1"/>
    </source>
</evidence>
<organism evidence="1 2">
    <name type="scientific">Gemmobacter nanjingensis</name>
    <dbReference type="NCBI Taxonomy" id="488454"/>
    <lineage>
        <taxon>Bacteria</taxon>
        <taxon>Pseudomonadati</taxon>
        <taxon>Pseudomonadota</taxon>
        <taxon>Alphaproteobacteria</taxon>
        <taxon>Rhodobacterales</taxon>
        <taxon>Paracoccaceae</taxon>
        <taxon>Gemmobacter</taxon>
    </lineage>
</organism>
<evidence type="ECO:0008006" key="3">
    <source>
        <dbReference type="Google" id="ProtNLM"/>
    </source>
</evidence>
<accession>A0ABQ3F856</accession>